<keyword evidence="2" id="KW-1185">Reference proteome</keyword>
<dbReference type="PROSITE" id="PS51257">
    <property type="entry name" value="PROKAR_LIPOPROTEIN"/>
    <property type="match status" value="1"/>
</dbReference>
<dbReference type="PANTHER" id="PTHR11102:SF160">
    <property type="entry name" value="ERAD-ASSOCIATED E3 UBIQUITIN-PROTEIN LIGASE COMPONENT HRD3"/>
    <property type="match status" value="1"/>
</dbReference>
<dbReference type="KEGG" id="tau:Tola_1225"/>
<dbReference type="STRING" id="595494.Tola_1225"/>
<protein>
    <submittedName>
        <fullName evidence="1">Sel1 domain protein repeat-containing protein</fullName>
    </submittedName>
</protein>
<dbReference type="eggNOG" id="COG0790">
    <property type="taxonomic scope" value="Bacteria"/>
</dbReference>
<gene>
    <name evidence="1" type="ordered locus">Tola_1225</name>
</gene>
<dbReference type="Gene3D" id="1.25.40.10">
    <property type="entry name" value="Tetratricopeptide repeat domain"/>
    <property type="match status" value="2"/>
</dbReference>
<sequence length="282" mass="31040">MSLAPKSLPLFIALFLFGCTSGPSDKTVQPDKMKIDPITASQKCVSLDTAGNYDSAFPYCKASAENDNIYAQTLIGSMYFRGKGTPQSYEQAAYWFQKVAKQGDVNAQAIVGSMYSQGKGVPQNNAQASDWFQKVARQVNLNPMVVVGDIYLSGQWVGQNNEQAAYWYQMAAEQGDSNAQFRLGTMYYGGQIPQDFVQAAYWYQKSAEQGNFNAQAFLGGMYYEGKGVVKDNKQAYAWLSVAATHNEEAIKPRDSVAAQLSPDELIEAQILAAEYIGKYSVK</sequence>
<dbReference type="SMART" id="SM00671">
    <property type="entry name" value="SEL1"/>
    <property type="match status" value="5"/>
</dbReference>
<dbReference type="SUPFAM" id="SSF81901">
    <property type="entry name" value="HCP-like"/>
    <property type="match status" value="1"/>
</dbReference>
<dbReference type="InterPro" id="IPR011990">
    <property type="entry name" value="TPR-like_helical_dom_sf"/>
</dbReference>
<dbReference type="InterPro" id="IPR006597">
    <property type="entry name" value="Sel1-like"/>
</dbReference>
<dbReference type="Proteomes" id="UP000009073">
    <property type="component" value="Chromosome"/>
</dbReference>
<evidence type="ECO:0000313" key="1">
    <source>
        <dbReference type="EMBL" id="ACQ92842.1"/>
    </source>
</evidence>
<dbReference type="RefSeq" id="WP_012729441.1">
    <property type="nucleotide sequence ID" value="NC_012691.1"/>
</dbReference>
<accession>C4LE21</accession>
<reference evidence="2" key="1">
    <citation type="submission" date="2009-05" db="EMBL/GenBank/DDBJ databases">
        <title>Complete sequence of Tolumonas auensis DSM 9187.</title>
        <authorList>
            <consortium name="US DOE Joint Genome Institute"/>
            <person name="Lucas S."/>
            <person name="Copeland A."/>
            <person name="Lapidus A."/>
            <person name="Glavina del Rio T."/>
            <person name="Tice H."/>
            <person name="Bruce D."/>
            <person name="Goodwin L."/>
            <person name="Pitluck S."/>
            <person name="Chertkov O."/>
            <person name="Brettin T."/>
            <person name="Detter J.C."/>
            <person name="Han C."/>
            <person name="Larimer F."/>
            <person name="Land M."/>
            <person name="Hauser L."/>
            <person name="Kyrpides N."/>
            <person name="Mikhailova N."/>
            <person name="Spring S."/>
            <person name="Beller H."/>
        </authorList>
    </citation>
    <scope>NUCLEOTIDE SEQUENCE [LARGE SCALE GENOMIC DNA]</scope>
    <source>
        <strain evidence="2">DSM 9187 / TA4</strain>
    </source>
</reference>
<organism evidence="1 2">
    <name type="scientific">Tolumonas auensis (strain DSM 9187 / NBRC 110442 / TA 4)</name>
    <dbReference type="NCBI Taxonomy" id="595494"/>
    <lineage>
        <taxon>Bacteria</taxon>
        <taxon>Pseudomonadati</taxon>
        <taxon>Pseudomonadota</taxon>
        <taxon>Gammaproteobacteria</taxon>
        <taxon>Aeromonadales</taxon>
        <taxon>Aeromonadaceae</taxon>
        <taxon>Tolumonas</taxon>
    </lineage>
</organism>
<proteinExistence type="predicted"/>
<reference evidence="1 2" key="2">
    <citation type="journal article" date="2011" name="Stand. Genomic Sci.">
        <title>Complete genome sequence of Tolumonas auensis type strain (TA 4).</title>
        <authorList>
            <person name="Chertkov O."/>
            <person name="Copeland A."/>
            <person name="Lucas S."/>
            <person name="Lapidus A."/>
            <person name="Berry K.W."/>
            <person name="Detter J.C."/>
            <person name="Del Rio T.G."/>
            <person name="Hammon N."/>
            <person name="Dalin E."/>
            <person name="Tice H."/>
            <person name="Pitluck S."/>
            <person name="Richardson P."/>
            <person name="Bruce D."/>
            <person name="Goodwin L."/>
            <person name="Han C."/>
            <person name="Tapia R."/>
            <person name="Saunders E."/>
            <person name="Schmutz J."/>
            <person name="Brettin T."/>
            <person name="Larimer F."/>
            <person name="Land M."/>
            <person name="Hauser L."/>
            <person name="Spring S."/>
            <person name="Rohde M."/>
            <person name="Kyrpides N.C."/>
            <person name="Ivanova N."/>
            <person name="Goker M."/>
            <person name="Beller H.R."/>
            <person name="Klenk H.P."/>
            <person name="Woyke T."/>
        </authorList>
    </citation>
    <scope>NUCLEOTIDE SEQUENCE [LARGE SCALE GENOMIC DNA]</scope>
    <source>
        <strain evidence="2">DSM 9187 / TA4</strain>
    </source>
</reference>
<dbReference type="InterPro" id="IPR050767">
    <property type="entry name" value="Sel1_AlgK"/>
</dbReference>
<evidence type="ECO:0000313" key="2">
    <source>
        <dbReference type="Proteomes" id="UP000009073"/>
    </source>
</evidence>
<dbReference type="Pfam" id="PF08238">
    <property type="entry name" value="Sel1"/>
    <property type="match status" value="5"/>
</dbReference>
<dbReference type="EMBL" id="CP001616">
    <property type="protein sequence ID" value="ACQ92842.1"/>
    <property type="molecule type" value="Genomic_DNA"/>
</dbReference>
<name>C4LE21_TOLAT</name>
<dbReference type="OrthoDB" id="8561742at2"/>
<dbReference type="PANTHER" id="PTHR11102">
    <property type="entry name" value="SEL-1-LIKE PROTEIN"/>
    <property type="match status" value="1"/>
</dbReference>
<dbReference type="AlphaFoldDB" id="C4LE21"/>
<dbReference type="HOGENOM" id="CLU_000288_36_7_6"/>